<comment type="similarity">
    <text evidence="1">Belongs to the short-chain dehydrogenases/reductases (SDR) family.</text>
</comment>
<dbReference type="AlphaFoldDB" id="A0AA38RUL5"/>
<protein>
    <submittedName>
        <fullName evidence="4">Short chain dehydrogenase</fullName>
    </submittedName>
</protein>
<name>A0AA38RUL5_9PEZI</name>
<sequence>MAQPNPRHIVLTGGARGIGRALARHLLLGGHKLFLIDVDGDELSHTVSVHLPSVSESVTSRVSSCTADLRDVEAIQSAVDKAAKFLDGRIDVLINNAGIARPVWTDDKTVEDDGVLDEWQAYVETNLTAPFAVSRACIRYMKAARTLSKEANREGELEPGACVINISSFRARQSQANCEGYGATKAGLLGLTHAMAISGAQWGIRSNAILPGYIEAKHECKQGDEEGKRWAENVDEERHRKHPVGRVGYGEDIAKTVDWLMDAGFVTGQEIVVDGGVSKIKFESS</sequence>
<dbReference type="GO" id="GO:0016491">
    <property type="term" value="F:oxidoreductase activity"/>
    <property type="evidence" value="ECO:0007669"/>
    <property type="project" value="UniProtKB-KW"/>
</dbReference>
<evidence type="ECO:0000313" key="4">
    <source>
        <dbReference type="EMBL" id="KAJ9148763.1"/>
    </source>
</evidence>
<keyword evidence="3" id="KW-0560">Oxidoreductase</keyword>
<dbReference type="EMBL" id="JANBVN010000085">
    <property type="protein sequence ID" value="KAJ9148763.1"/>
    <property type="molecule type" value="Genomic_DNA"/>
</dbReference>
<dbReference type="PANTHER" id="PTHR24321">
    <property type="entry name" value="DEHYDROGENASES, SHORT CHAIN"/>
    <property type="match status" value="1"/>
</dbReference>
<keyword evidence="5" id="KW-1185">Reference proteome</keyword>
<dbReference type="PANTHER" id="PTHR24321:SF8">
    <property type="entry name" value="ESTRADIOL 17-BETA-DEHYDROGENASE 8-RELATED"/>
    <property type="match status" value="1"/>
</dbReference>
<accession>A0AA38RUL5</accession>
<evidence type="ECO:0000256" key="3">
    <source>
        <dbReference type="ARBA" id="ARBA00023002"/>
    </source>
</evidence>
<dbReference type="InterPro" id="IPR002347">
    <property type="entry name" value="SDR_fam"/>
</dbReference>
<gene>
    <name evidence="4" type="ORF">NKR19_g5887</name>
</gene>
<dbReference type="SUPFAM" id="SSF51735">
    <property type="entry name" value="NAD(P)-binding Rossmann-fold domains"/>
    <property type="match status" value="1"/>
</dbReference>
<dbReference type="InterPro" id="IPR020904">
    <property type="entry name" value="Sc_DH/Rdtase_CS"/>
</dbReference>
<dbReference type="PROSITE" id="PS00061">
    <property type="entry name" value="ADH_SHORT"/>
    <property type="match status" value="1"/>
</dbReference>
<keyword evidence="2" id="KW-0521">NADP</keyword>
<dbReference type="Pfam" id="PF13561">
    <property type="entry name" value="adh_short_C2"/>
    <property type="match status" value="1"/>
</dbReference>
<dbReference type="CDD" id="cd05233">
    <property type="entry name" value="SDR_c"/>
    <property type="match status" value="1"/>
</dbReference>
<comment type="caution">
    <text evidence="4">The sequence shown here is derived from an EMBL/GenBank/DDBJ whole genome shotgun (WGS) entry which is preliminary data.</text>
</comment>
<evidence type="ECO:0000313" key="5">
    <source>
        <dbReference type="Proteomes" id="UP001174691"/>
    </source>
</evidence>
<dbReference type="PRINTS" id="PR00081">
    <property type="entry name" value="GDHRDH"/>
</dbReference>
<dbReference type="InterPro" id="IPR036291">
    <property type="entry name" value="NAD(P)-bd_dom_sf"/>
</dbReference>
<evidence type="ECO:0000256" key="2">
    <source>
        <dbReference type="ARBA" id="ARBA00022857"/>
    </source>
</evidence>
<organism evidence="4 5">
    <name type="scientific">Coniochaeta hoffmannii</name>
    <dbReference type="NCBI Taxonomy" id="91930"/>
    <lineage>
        <taxon>Eukaryota</taxon>
        <taxon>Fungi</taxon>
        <taxon>Dikarya</taxon>
        <taxon>Ascomycota</taxon>
        <taxon>Pezizomycotina</taxon>
        <taxon>Sordariomycetes</taxon>
        <taxon>Sordariomycetidae</taxon>
        <taxon>Coniochaetales</taxon>
        <taxon>Coniochaetaceae</taxon>
        <taxon>Coniochaeta</taxon>
    </lineage>
</organism>
<dbReference type="Gene3D" id="3.40.50.720">
    <property type="entry name" value="NAD(P)-binding Rossmann-like Domain"/>
    <property type="match status" value="1"/>
</dbReference>
<dbReference type="Proteomes" id="UP001174691">
    <property type="component" value="Unassembled WGS sequence"/>
</dbReference>
<dbReference type="PRINTS" id="PR00080">
    <property type="entry name" value="SDRFAMILY"/>
</dbReference>
<evidence type="ECO:0000256" key="1">
    <source>
        <dbReference type="ARBA" id="ARBA00006484"/>
    </source>
</evidence>
<reference evidence="4" key="1">
    <citation type="submission" date="2022-07" db="EMBL/GenBank/DDBJ databases">
        <title>Fungi with potential for degradation of polypropylene.</title>
        <authorList>
            <person name="Gostincar C."/>
        </authorList>
    </citation>
    <scope>NUCLEOTIDE SEQUENCE</scope>
    <source>
        <strain evidence="4">EXF-13287</strain>
    </source>
</reference>
<proteinExistence type="inferred from homology"/>